<dbReference type="CDD" id="cd20543">
    <property type="entry name" value="CYCLIN_AtCycD-like_rpt1"/>
    <property type="match status" value="1"/>
</dbReference>
<dbReference type="InterPro" id="IPR039361">
    <property type="entry name" value="Cyclin"/>
</dbReference>
<protein>
    <recommendedName>
        <fullName evidence="10">Cyclin N-terminal domain-containing protein</fullName>
    </recommendedName>
</protein>
<dbReference type="Gene3D" id="1.10.472.10">
    <property type="entry name" value="Cyclin-like"/>
    <property type="match status" value="2"/>
</dbReference>
<gene>
    <name evidence="8" type="ORF">V6N11_078257</name>
</gene>
<dbReference type="InterPro" id="IPR004367">
    <property type="entry name" value="Cyclin_C-dom"/>
</dbReference>
<dbReference type="SMART" id="SM01332">
    <property type="entry name" value="Cyclin_C"/>
    <property type="match status" value="1"/>
</dbReference>
<dbReference type="SUPFAM" id="SSF47954">
    <property type="entry name" value="Cyclin-like"/>
    <property type="match status" value="2"/>
</dbReference>
<name>A0ABR2TGD6_9ROSI</name>
<keyword evidence="3" id="KW-0131">Cell cycle</keyword>
<evidence type="ECO:0000259" key="7">
    <source>
        <dbReference type="SMART" id="SM01332"/>
    </source>
</evidence>
<dbReference type="InterPro" id="IPR013763">
    <property type="entry name" value="Cyclin-like_dom"/>
</dbReference>
<comment type="similarity">
    <text evidence="4">Belongs to the cyclin family.</text>
</comment>
<keyword evidence="9" id="KW-1185">Reference proteome</keyword>
<evidence type="ECO:0000256" key="3">
    <source>
        <dbReference type="ARBA" id="ARBA00023306"/>
    </source>
</evidence>
<dbReference type="InterPro" id="IPR006671">
    <property type="entry name" value="Cyclin_N"/>
</dbReference>
<keyword evidence="1" id="KW-0132">Cell division</keyword>
<proteinExistence type="inferred from homology"/>
<reference evidence="8 9" key="1">
    <citation type="journal article" date="2024" name="G3 (Bethesda)">
        <title>Genome assembly of Hibiscus sabdariffa L. provides insights into metabolisms of medicinal natural products.</title>
        <authorList>
            <person name="Kim T."/>
        </authorList>
    </citation>
    <scope>NUCLEOTIDE SEQUENCE [LARGE SCALE GENOMIC DNA]</scope>
    <source>
        <strain evidence="8">TK-2024</strain>
        <tissue evidence="8">Old leaves</tissue>
    </source>
</reference>
<evidence type="ECO:0000313" key="9">
    <source>
        <dbReference type="Proteomes" id="UP001396334"/>
    </source>
</evidence>
<evidence type="ECO:0000259" key="6">
    <source>
        <dbReference type="SMART" id="SM00385"/>
    </source>
</evidence>
<dbReference type="EMBL" id="JBBPBN010000006">
    <property type="protein sequence ID" value="KAK9036249.1"/>
    <property type="molecule type" value="Genomic_DNA"/>
</dbReference>
<feature type="region of interest" description="Disordered" evidence="5">
    <location>
        <begin position="343"/>
        <end position="370"/>
    </location>
</feature>
<evidence type="ECO:0000256" key="5">
    <source>
        <dbReference type="SAM" id="MobiDB-lite"/>
    </source>
</evidence>
<feature type="domain" description="Cyclin-like" evidence="6">
    <location>
        <begin position="109"/>
        <end position="197"/>
    </location>
</feature>
<evidence type="ECO:0000256" key="2">
    <source>
        <dbReference type="ARBA" id="ARBA00023127"/>
    </source>
</evidence>
<organism evidence="8 9">
    <name type="scientific">Hibiscus sabdariffa</name>
    <name type="common">roselle</name>
    <dbReference type="NCBI Taxonomy" id="183260"/>
    <lineage>
        <taxon>Eukaryota</taxon>
        <taxon>Viridiplantae</taxon>
        <taxon>Streptophyta</taxon>
        <taxon>Embryophyta</taxon>
        <taxon>Tracheophyta</taxon>
        <taxon>Spermatophyta</taxon>
        <taxon>Magnoliopsida</taxon>
        <taxon>eudicotyledons</taxon>
        <taxon>Gunneridae</taxon>
        <taxon>Pentapetalae</taxon>
        <taxon>rosids</taxon>
        <taxon>malvids</taxon>
        <taxon>Malvales</taxon>
        <taxon>Malvaceae</taxon>
        <taxon>Malvoideae</taxon>
        <taxon>Hibiscus</taxon>
    </lineage>
</organism>
<accession>A0ABR2TGD6</accession>
<keyword evidence="2 4" id="KW-0195">Cyclin</keyword>
<dbReference type="InterPro" id="IPR036915">
    <property type="entry name" value="Cyclin-like_sf"/>
</dbReference>
<evidence type="ECO:0000256" key="4">
    <source>
        <dbReference type="RuleBase" id="RU000383"/>
    </source>
</evidence>
<dbReference type="InterPro" id="IPR048258">
    <property type="entry name" value="Cyclins_cyclin-box"/>
</dbReference>
<dbReference type="CDD" id="cd20544">
    <property type="entry name" value="CYCLIN_AtCycD-like_rpt2"/>
    <property type="match status" value="1"/>
</dbReference>
<feature type="domain" description="Cyclin C-terminal" evidence="7">
    <location>
        <begin position="206"/>
        <end position="326"/>
    </location>
</feature>
<dbReference type="PANTHER" id="PTHR10177">
    <property type="entry name" value="CYCLINS"/>
    <property type="match status" value="1"/>
</dbReference>
<dbReference type="SMART" id="SM00385">
    <property type="entry name" value="CYCLIN"/>
    <property type="match status" value="1"/>
</dbReference>
<dbReference type="Proteomes" id="UP001396334">
    <property type="component" value="Unassembled WGS sequence"/>
</dbReference>
<dbReference type="PROSITE" id="PS00292">
    <property type="entry name" value="CYCLINS"/>
    <property type="match status" value="1"/>
</dbReference>
<comment type="caution">
    <text evidence="8">The sequence shown here is derived from an EMBL/GenBank/DDBJ whole genome shotgun (WGS) entry which is preliminary data.</text>
</comment>
<evidence type="ECO:0000313" key="8">
    <source>
        <dbReference type="EMBL" id="KAK9036249.1"/>
    </source>
</evidence>
<dbReference type="Pfam" id="PF00134">
    <property type="entry name" value="Cyclin_N"/>
    <property type="match status" value="1"/>
</dbReference>
<dbReference type="Pfam" id="PF02984">
    <property type="entry name" value="Cyclin_C"/>
    <property type="match status" value="1"/>
</dbReference>
<evidence type="ECO:0000256" key="1">
    <source>
        <dbReference type="ARBA" id="ARBA00022618"/>
    </source>
</evidence>
<sequence length="370" mass="41191">MAENPDCSAWNLFCSENTSCCFDGDLDFSAVDEFGVSPAFKNQTFIQNDPSLINNRSVSLVGCPGFSLQRDDEIKEMVEKEMMHFPGDAYLKRLRAGDLDLSARTEAIEWIYKASAFFSFGTLSICLSINYLDRFLSMYGLPRDQTWTIQLLAVACLSIAAKLDETVVPSSVNLQVGEPKFVFEAKTIQRMELLVLSTLKWRIQVLTPCSFIDYFLSKLCNDQYPSSTLISRSLQLISNSFRGIDLLEFRPSEIAAAAAVSVSKETLGFDIDEAISSFIFVQKERVLKCVEVMKDSTSINGTATRLAPSVPQSPIGVLDGSTCLSYKSDEIKHGLLANSCQPGPDIKRRKLDNNNHKSPQLDVKVHDHET</sequence>
<evidence type="ECO:0008006" key="10">
    <source>
        <dbReference type="Google" id="ProtNLM"/>
    </source>
</evidence>